<gene>
    <name evidence="1" type="ORF">SNAT2548_LOCUS20301</name>
</gene>
<comment type="caution">
    <text evidence="1">The sequence shown here is derived from an EMBL/GenBank/DDBJ whole genome shotgun (WGS) entry which is preliminary data.</text>
</comment>
<dbReference type="AlphaFoldDB" id="A0A812Q5P8"/>
<name>A0A812Q5P8_9DINO</name>
<dbReference type="InterPro" id="IPR029033">
    <property type="entry name" value="His_PPase_superfam"/>
</dbReference>
<dbReference type="EMBL" id="CAJNDS010002205">
    <property type="protein sequence ID" value="CAE7371777.1"/>
    <property type="molecule type" value="Genomic_DNA"/>
</dbReference>
<accession>A0A812Q5P8</accession>
<dbReference type="OrthoDB" id="440850at2759"/>
<dbReference type="Proteomes" id="UP000604046">
    <property type="component" value="Unassembled WGS sequence"/>
</dbReference>
<organism evidence="1 2">
    <name type="scientific">Symbiodinium natans</name>
    <dbReference type="NCBI Taxonomy" id="878477"/>
    <lineage>
        <taxon>Eukaryota</taxon>
        <taxon>Sar</taxon>
        <taxon>Alveolata</taxon>
        <taxon>Dinophyceae</taxon>
        <taxon>Suessiales</taxon>
        <taxon>Symbiodiniaceae</taxon>
        <taxon>Symbiodinium</taxon>
    </lineage>
</organism>
<sequence length="287" mass="31293">MKQSENAGRVFLKWLAEQNIRLHFIASSTLLRAIQTAHHMFVAPCQDGGPGCDVLVGNLTVSPLPYVAERTASEEPLQADNLPASLSAQQEVLRKLYSRDIMDDRFVLHWPRLAQQYQKFQAFLALVLVPWLSPLPPGPAKGAREVVEDAVPIEFDPLVLQWPGGGYRVGRSFTRATYELTEGPELNVALVGHGAMMAEDCLEGGASPLNNEVLEKLFILDLPDPRGPLSLTELRELEGRCRVVMTAPALALDLTTADVKTCTPGFDVAHFLHLSAASSGDTACVAE</sequence>
<evidence type="ECO:0000313" key="2">
    <source>
        <dbReference type="Proteomes" id="UP000604046"/>
    </source>
</evidence>
<proteinExistence type="predicted"/>
<keyword evidence="2" id="KW-1185">Reference proteome</keyword>
<reference evidence="1" key="1">
    <citation type="submission" date="2021-02" db="EMBL/GenBank/DDBJ databases">
        <authorList>
            <person name="Dougan E. K."/>
            <person name="Rhodes N."/>
            <person name="Thang M."/>
            <person name="Chan C."/>
        </authorList>
    </citation>
    <scope>NUCLEOTIDE SEQUENCE</scope>
</reference>
<protein>
    <submittedName>
        <fullName evidence="1">Uncharacterized protein</fullName>
    </submittedName>
</protein>
<evidence type="ECO:0000313" key="1">
    <source>
        <dbReference type="EMBL" id="CAE7371777.1"/>
    </source>
</evidence>
<feature type="non-terminal residue" evidence="1">
    <location>
        <position position="287"/>
    </location>
</feature>
<dbReference type="SUPFAM" id="SSF53254">
    <property type="entry name" value="Phosphoglycerate mutase-like"/>
    <property type="match status" value="1"/>
</dbReference>